<protein>
    <recommendedName>
        <fullName evidence="3">DUF2000 domain-containing protein</fullName>
    </recommendedName>
</protein>
<evidence type="ECO:0000313" key="1">
    <source>
        <dbReference type="EMBL" id="GII01339.1"/>
    </source>
</evidence>
<evidence type="ECO:0000313" key="2">
    <source>
        <dbReference type="Proteomes" id="UP000634476"/>
    </source>
</evidence>
<dbReference type="InterPro" id="IPR023476">
    <property type="entry name" value="Pep_tRNA_hydro_II_dom_sf"/>
</dbReference>
<dbReference type="InterPro" id="IPR017021">
    <property type="entry name" value="UCP033763"/>
</dbReference>
<dbReference type="EMBL" id="BOOK01000023">
    <property type="protein sequence ID" value="GII01339.1"/>
    <property type="molecule type" value="Genomic_DNA"/>
</dbReference>
<dbReference type="Pfam" id="PF09391">
    <property type="entry name" value="DUF2000"/>
    <property type="match status" value="1"/>
</dbReference>
<accession>A0A8J3T5F8</accession>
<organism evidence="1 2">
    <name type="scientific">Planobispora takensis</name>
    <dbReference type="NCBI Taxonomy" id="1367882"/>
    <lineage>
        <taxon>Bacteria</taxon>
        <taxon>Bacillati</taxon>
        <taxon>Actinomycetota</taxon>
        <taxon>Actinomycetes</taxon>
        <taxon>Streptosporangiales</taxon>
        <taxon>Streptosporangiaceae</taxon>
        <taxon>Planobispora</taxon>
    </lineage>
</organism>
<proteinExistence type="predicted"/>
<gene>
    <name evidence="1" type="ORF">Pta02_33470</name>
</gene>
<reference evidence="1" key="1">
    <citation type="submission" date="2021-01" db="EMBL/GenBank/DDBJ databases">
        <title>Whole genome shotgun sequence of Planobispora takensis NBRC 109077.</title>
        <authorList>
            <person name="Komaki H."/>
            <person name="Tamura T."/>
        </authorList>
    </citation>
    <scope>NUCLEOTIDE SEQUENCE</scope>
    <source>
        <strain evidence="1">NBRC 109077</strain>
    </source>
</reference>
<dbReference type="AlphaFoldDB" id="A0A8J3T5F8"/>
<keyword evidence="2" id="KW-1185">Reference proteome</keyword>
<dbReference type="PIRSF" id="PIRSF033736">
    <property type="entry name" value="UCP033763"/>
    <property type="match status" value="1"/>
</dbReference>
<dbReference type="SUPFAM" id="SSF102462">
    <property type="entry name" value="Peptidyl-tRNA hydrolase II"/>
    <property type="match status" value="1"/>
</dbReference>
<sequence>MTMLDDWTADLGYRPEVPTGELPVKWVIVIDRDLPRGVQANAAVCLAASVGNAVPAILGSGGADASGRGHAGLPWTGCAVLAAPAAVVRRIGAEAAGESGLVVTDMTSIARRTNVYADYLDELARTAGEDLSYLGVSLLGPRAAVERLTGRLPLLR</sequence>
<evidence type="ECO:0008006" key="3">
    <source>
        <dbReference type="Google" id="ProtNLM"/>
    </source>
</evidence>
<dbReference type="Proteomes" id="UP000634476">
    <property type="component" value="Unassembled WGS sequence"/>
</dbReference>
<comment type="caution">
    <text evidence="1">The sequence shown here is derived from an EMBL/GenBank/DDBJ whole genome shotgun (WGS) entry which is preliminary data.</text>
</comment>
<dbReference type="InterPro" id="IPR018988">
    <property type="entry name" value="DUF2000"/>
</dbReference>
<dbReference type="RefSeq" id="WP_203875724.1">
    <property type="nucleotide sequence ID" value="NZ_BOOK01000023.1"/>
</dbReference>
<name>A0A8J3T5F8_9ACTN</name>
<dbReference type="Gene3D" id="3.40.1490.10">
    <property type="entry name" value="Bit1"/>
    <property type="match status" value="1"/>
</dbReference>